<sequence>MDNTNETIDMMTMIDPYLYELMLQFVDDEVVIQTTRNSLQGMLMSVMPDHVVIQVGGTLFYVRIAEIIWITKGTP</sequence>
<evidence type="ECO:0000313" key="2">
    <source>
        <dbReference type="Proteomes" id="UP000247978"/>
    </source>
</evidence>
<accession>A0A2V3WAT9</accession>
<reference evidence="1 2" key="1">
    <citation type="submission" date="2018-05" db="EMBL/GenBank/DDBJ databases">
        <title>Genomic Encyclopedia of Type Strains, Phase IV (KMG-IV): sequencing the most valuable type-strain genomes for metagenomic binning, comparative biology and taxonomic classification.</title>
        <authorList>
            <person name="Goeker M."/>
        </authorList>
    </citation>
    <scope>NUCLEOTIDE SEQUENCE [LARGE SCALE GENOMIC DNA]</scope>
    <source>
        <strain evidence="1 2">DSM 28556</strain>
    </source>
</reference>
<proteinExistence type="predicted"/>
<dbReference type="AlphaFoldDB" id="A0A2V3WAT9"/>
<gene>
    <name evidence="1" type="ORF">DFR56_101270</name>
</gene>
<dbReference type="Pfam" id="PF10842">
    <property type="entry name" value="DUF2642"/>
    <property type="match status" value="1"/>
</dbReference>
<protein>
    <submittedName>
        <fullName evidence="1">Uncharacterized protein DUF2642</fullName>
    </submittedName>
</protein>
<organism evidence="1 2">
    <name type="scientific">Pseudogracilibacillus auburnensis</name>
    <dbReference type="NCBI Taxonomy" id="1494959"/>
    <lineage>
        <taxon>Bacteria</taxon>
        <taxon>Bacillati</taxon>
        <taxon>Bacillota</taxon>
        <taxon>Bacilli</taxon>
        <taxon>Bacillales</taxon>
        <taxon>Bacillaceae</taxon>
        <taxon>Pseudogracilibacillus</taxon>
    </lineage>
</organism>
<dbReference type="InterPro" id="IPR020139">
    <property type="entry name" value="DUF2642"/>
</dbReference>
<evidence type="ECO:0000313" key="1">
    <source>
        <dbReference type="EMBL" id="PXW90358.1"/>
    </source>
</evidence>
<keyword evidence="2" id="KW-1185">Reference proteome</keyword>
<dbReference type="EMBL" id="QJJQ01000001">
    <property type="protein sequence ID" value="PXW90358.1"/>
    <property type="molecule type" value="Genomic_DNA"/>
</dbReference>
<comment type="caution">
    <text evidence="1">The sequence shown here is derived from an EMBL/GenBank/DDBJ whole genome shotgun (WGS) entry which is preliminary data.</text>
</comment>
<dbReference type="RefSeq" id="WP_242694913.1">
    <property type="nucleotide sequence ID" value="NZ_JADIJL010000043.1"/>
</dbReference>
<name>A0A2V3WAT9_9BACI</name>
<dbReference type="Proteomes" id="UP000247978">
    <property type="component" value="Unassembled WGS sequence"/>
</dbReference>